<protein>
    <submittedName>
        <fullName evidence="1">Uncharacterized protein</fullName>
    </submittedName>
</protein>
<name>A0A2P2R329_RHIMU</name>
<evidence type="ECO:0000313" key="1">
    <source>
        <dbReference type="EMBL" id="MBX73580.1"/>
    </source>
</evidence>
<reference evidence="1" key="1">
    <citation type="submission" date="2018-02" db="EMBL/GenBank/DDBJ databases">
        <title>Rhizophora mucronata_Transcriptome.</title>
        <authorList>
            <person name="Meera S.P."/>
            <person name="Sreeshan A."/>
            <person name="Augustine A."/>
        </authorList>
    </citation>
    <scope>NUCLEOTIDE SEQUENCE</scope>
    <source>
        <tissue evidence="1">Leaf</tissue>
    </source>
</reference>
<organism evidence="1">
    <name type="scientific">Rhizophora mucronata</name>
    <name type="common">Asiatic mangrove</name>
    <dbReference type="NCBI Taxonomy" id="61149"/>
    <lineage>
        <taxon>Eukaryota</taxon>
        <taxon>Viridiplantae</taxon>
        <taxon>Streptophyta</taxon>
        <taxon>Embryophyta</taxon>
        <taxon>Tracheophyta</taxon>
        <taxon>Spermatophyta</taxon>
        <taxon>Magnoliopsida</taxon>
        <taxon>eudicotyledons</taxon>
        <taxon>Gunneridae</taxon>
        <taxon>Pentapetalae</taxon>
        <taxon>rosids</taxon>
        <taxon>fabids</taxon>
        <taxon>Malpighiales</taxon>
        <taxon>Rhizophoraceae</taxon>
        <taxon>Rhizophora</taxon>
    </lineage>
</organism>
<proteinExistence type="predicted"/>
<dbReference type="AlphaFoldDB" id="A0A2P2R329"/>
<accession>A0A2P2R329</accession>
<dbReference type="EMBL" id="GGEC01093096">
    <property type="protein sequence ID" value="MBX73580.1"/>
    <property type="molecule type" value="Transcribed_RNA"/>
</dbReference>
<sequence>MFSSLASKFHFRGGKGLALLLALGLHIPSRLFKDLCNYW</sequence>